<keyword evidence="1" id="KW-0472">Membrane</keyword>
<reference evidence="2" key="1">
    <citation type="submission" date="2022-12" db="EMBL/GenBank/DDBJ databases">
        <title>Complete genome sequence of an Australian strain of Rouxiella badensis DAR84756 and resolution of the R. badensis DSM100043 and R. chamberiensis DSM28324 genomes.</title>
        <authorList>
            <person name="Paul S."/>
            <person name="Anderson P.J."/>
            <person name="Maynard G."/>
            <person name="Dyall-Smith M."/>
            <person name="Kudinha T."/>
        </authorList>
    </citation>
    <scope>NUCLEOTIDE SEQUENCE</scope>
    <source>
        <strain evidence="2">DSM 28324</strain>
    </source>
</reference>
<accession>A0ABY7HQA0</accession>
<keyword evidence="3" id="KW-1185">Reference proteome</keyword>
<name>A0ABY7HQA0_9GAMM</name>
<gene>
    <name evidence="2" type="ORF">O1V66_20085</name>
</gene>
<evidence type="ECO:0008006" key="4">
    <source>
        <dbReference type="Google" id="ProtNLM"/>
    </source>
</evidence>
<feature type="transmembrane region" description="Helical" evidence="1">
    <location>
        <begin position="29"/>
        <end position="53"/>
    </location>
</feature>
<keyword evidence="1" id="KW-1133">Transmembrane helix</keyword>
<evidence type="ECO:0000313" key="2">
    <source>
        <dbReference type="EMBL" id="WAT01031.1"/>
    </source>
</evidence>
<organism evidence="2 3">
    <name type="scientific">Rouxiella chamberiensis</name>
    <dbReference type="NCBI Taxonomy" id="1513468"/>
    <lineage>
        <taxon>Bacteria</taxon>
        <taxon>Pseudomonadati</taxon>
        <taxon>Pseudomonadota</taxon>
        <taxon>Gammaproteobacteria</taxon>
        <taxon>Enterobacterales</taxon>
        <taxon>Yersiniaceae</taxon>
        <taxon>Rouxiella</taxon>
    </lineage>
</organism>
<proteinExistence type="predicted"/>
<sequence>MEWIKSAVAYFVAILLAWFARHSPQDIAFIVGSLVAVGTLIINLVSAIVNWHYKRATLALLRARGMSEEVINEYTR</sequence>
<dbReference type="EMBL" id="CP114058">
    <property type="protein sequence ID" value="WAT01031.1"/>
    <property type="molecule type" value="Genomic_DNA"/>
</dbReference>
<evidence type="ECO:0000313" key="3">
    <source>
        <dbReference type="Proteomes" id="UP001164712"/>
    </source>
</evidence>
<dbReference type="Proteomes" id="UP001164712">
    <property type="component" value="Chromosome"/>
</dbReference>
<dbReference type="RefSeq" id="WP_045049094.1">
    <property type="nucleotide sequence ID" value="NZ_CP114058.1"/>
</dbReference>
<evidence type="ECO:0000256" key="1">
    <source>
        <dbReference type="SAM" id="Phobius"/>
    </source>
</evidence>
<protein>
    <recommendedName>
        <fullName evidence="4">Holin</fullName>
    </recommendedName>
</protein>
<feature type="transmembrane region" description="Helical" evidence="1">
    <location>
        <begin position="7"/>
        <end position="23"/>
    </location>
</feature>
<keyword evidence="1" id="KW-0812">Transmembrane</keyword>